<reference evidence="2 3" key="1">
    <citation type="submission" date="2024-06" db="EMBL/GenBank/DDBJ databases">
        <authorList>
            <person name="Kraege A."/>
            <person name="Thomma B."/>
        </authorList>
    </citation>
    <scope>NUCLEOTIDE SEQUENCE [LARGE SCALE GENOMIC DNA]</scope>
</reference>
<name>A0ABP1FK39_9CHLO</name>
<evidence type="ECO:0000313" key="3">
    <source>
        <dbReference type="Proteomes" id="UP001497392"/>
    </source>
</evidence>
<accession>A0ABP1FK39</accession>
<evidence type="ECO:0000256" key="1">
    <source>
        <dbReference type="SAM" id="SignalP"/>
    </source>
</evidence>
<dbReference type="Proteomes" id="UP001497392">
    <property type="component" value="Unassembled WGS sequence"/>
</dbReference>
<feature type="signal peptide" evidence="1">
    <location>
        <begin position="1"/>
        <end position="19"/>
    </location>
</feature>
<dbReference type="EMBL" id="CAXHTA020000003">
    <property type="protein sequence ID" value="CAL5220323.1"/>
    <property type="molecule type" value="Genomic_DNA"/>
</dbReference>
<proteinExistence type="predicted"/>
<gene>
    <name evidence="2" type="primary">g2314</name>
    <name evidence="2" type="ORF">VP750_LOCUS1982</name>
</gene>
<keyword evidence="3" id="KW-1185">Reference proteome</keyword>
<keyword evidence="1" id="KW-0732">Signal</keyword>
<sequence>MSAKIFVPFFLALCLTAGARDLQQAQAPASGASKPVADLLFVLSAQKATFTDANTLTLTGVTSTAQFYGSGARAGIIPTTVFVNGTAGGSYVSSNGEWLNNPTATLFGFGDNNAQTSLIMTLASPQVSSDGETVTFDVSVVSNGDASIKTIKGVANEVVEESATQANYLQTAVQPGATLSNIALFVDSNREAIKPIAQTKTFWWWGPHWGWGGGWGCGWGCGGGYGWGK</sequence>
<organism evidence="2 3">
    <name type="scientific">Coccomyxa viridis</name>
    <dbReference type="NCBI Taxonomy" id="1274662"/>
    <lineage>
        <taxon>Eukaryota</taxon>
        <taxon>Viridiplantae</taxon>
        <taxon>Chlorophyta</taxon>
        <taxon>core chlorophytes</taxon>
        <taxon>Trebouxiophyceae</taxon>
        <taxon>Trebouxiophyceae incertae sedis</taxon>
        <taxon>Coccomyxaceae</taxon>
        <taxon>Coccomyxa</taxon>
    </lineage>
</organism>
<protein>
    <submittedName>
        <fullName evidence="2">G2314 protein</fullName>
    </submittedName>
</protein>
<evidence type="ECO:0000313" key="2">
    <source>
        <dbReference type="EMBL" id="CAL5220323.1"/>
    </source>
</evidence>
<feature type="chain" id="PRO_5045360976" evidence="1">
    <location>
        <begin position="20"/>
        <end position="229"/>
    </location>
</feature>
<comment type="caution">
    <text evidence="2">The sequence shown here is derived from an EMBL/GenBank/DDBJ whole genome shotgun (WGS) entry which is preliminary data.</text>
</comment>